<evidence type="ECO:0000256" key="1">
    <source>
        <dbReference type="SAM" id="Coils"/>
    </source>
</evidence>
<reference evidence="3" key="1">
    <citation type="submission" date="2016-11" db="EMBL/GenBank/DDBJ databases">
        <authorList>
            <person name="Varghese N."/>
            <person name="Submissions S."/>
        </authorList>
    </citation>
    <scope>NUCLEOTIDE SEQUENCE [LARGE SCALE GENOMIC DNA]</scope>
    <source>
        <strain evidence="3">DSM 24786</strain>
    </source>
</reference>
<keyword evidence="3" id="KW-1185">Reference proteome</keyword>
<keyword evidence="1" id="KW-0175">Coiled coil</keyword>
<dbReference type="AlphaFoldDB" id="A0A1K1ML22"/>
<dbReference type="STRING" id="76595.SAMN05660313_00689"/>
<accession>A0A1K1ML22</accession>
<dbReference type="PROSITE" id="PS51257">
    <property type="entry name" value="PROKAR_LIPOPROTEIN"/>
    <property type="match status" value="1"/>
</dbReference>
<evidence type="ECO:0000313" key="3">
    <source>
        <dbReference type="Proteomes" id="UP000183257"/>
    </source>
</evidence>
<dbReference type="Proteomes" id="UP000183257">
    <property type="component" value="Unassembled WGS sequence"/>
</dbReference>
<gene>
    <name evidence="2" type="ORF">SAMN05660313_00689</name>
</gene>
<evidence type="ECO:0008006" key="4">
    <source>
        <dbReference type="Google" id="ProtNLM"/>
    </source>
</evidence>
<evidence type="ECO:0000313" key="2">
    <source>
        <dbReference type="EMBL" id="SFW23779.1"/>
    </source>
</evidence>
<sequence length="258" mass="30148">MKKLVLVLVGVVLTSCTTNYLEKKYEKSSNSDNLKEISNLIPEADFKKLKDYIADSESKYINLGENTYQNLLLKAQETYREKELLKKEAEEKEKLTTFLCTEEWTQEDYAIQIKIPSDSEENVNNAKELLNMGIIGFKGVELIYSVEKNVYGTFLKAKLGGGFKKTYSGKNRSFKKYYPDGTFINYFKNDSLNAYKGSWEFTDTNYISESQPERLIGRFRKKNMYHKIILLDEKTFLFYNDFDKDIITSIKMVHQIKE</sequence>
<protein>
    <recommendedName>
        <fullName evidence="4">Lipoprotein</fullName>
    </recommendedName>
</protein>
<dbReference type="RefSeq" id="WP_072302350.1">
    <property type="nucleotide sequence ID" value="NZ_FPIY01000001.1"/>
</dbReference>
<organism evidence="2 3">
    <name type="scientific">Cellulophaga fucicola</name>
    <dbReference type="NCBI Taxonomy" id="76595"/>
    <lineage>
        <taxon>Bacteria</taxon>
        <taxon>Pseudomonadati</taxon>
        <taxon>Bacteroidota</taxon>
        <taxon>Flavobacteriia</taxon>
        <taxon>Flavobacteriales</taxon>
        <taxon>Flavobacteriaceae</taxon>
        <taxon>Cellulophaga</taxon>
    </lineage>
</organism>
<feature type="coiled-coil region" evidence="1">
    <location>
        <begin position="68"/>
        <end position="95"/>
    </location>
</feature>
<name>A0A1K1ML22_9FLAO</name>
<dbReference type="EMBL" id="FPIY01000001">
    <property type="protein sequence ID" value="SFW23779.1"/>
    <property type="molecule type" value="Genomic_DNA"/>
</dbReference>
<proteinExistence type="predicted"/>